<feature type="region of interest" description="Disordered" evidence="5">
    <location>
        <begin position="460"/>
        <end position="489"/>
    </location>
</feature>
<proteinExistence type="predicted"/>
<feature type="compositionally biased region" description="Low complexity" evidence="5">
    <location>
        <begin position="65"/>
        <end position="78"/>
    </location>
</feature>
<keyword evidence="2 4" id="KW-0863">Zinc-finger</keyword>
<feature type="region of interest" description="Disordered" evidence="5">
    <location>
        <begin position="1"/>
        <end position="78"/>
    </location>
</feature>
<organism evidence="9 10">
    <name type="scientific">Bremia lactucae</name>
    <name type="common">Lettuce downy mildew</name>
    <dbReference type="NCBI Taxonomy" id="4779"/>
    <lineage>
        <taxon>Eukaryota</taxon>
        <taxon>Sar</taxon>
        <taxon>Stramenopiles</taxon>
        <taxon>Oomycota</taxon>
        <taxon>Peronosporomycetes</taxon>
        <taxon>Peronosporales</taxon>
        <taxon>Peronosporaceae</taxon>
        <taxon>Bremia</taxon>
    </lineage>
</organism>
<dbReference type="SMART" id="SM00356">
    <property type="entry name" value="ZnF_C3H1"/>
    <property type="match status" value="1"/>
</dbReference>
<dbReference type="PROSITE" id="PS50103">
    <property type="entry name" value="ZF_C3H1"/>
    <property type="match status" value="2"/>
</dbReference>
<evidence type="ECO:0000256" key="4">
    <source>
        <dbReference type="PROSITE-ProRule" id="PRU00723"/>
    </source>
</evidence>
<dbReference type="SMART" id="SM00343">
    <property type="entry name" value="ZnF_C2HC"/>
    <property type="match status" value="2"/>
</dbReference>
<feature type="compositionally biased region" description="Basic and acidic residues" evidence="5">
    <location>
        <begin position="1234"/>
        <end position="1243"/>
    </location>
</feature>
<dbReference type="GeneID" id="94349760"/>
<dbReference type="SMART" id="SM00355">
    <property type="entry name" value="ZnF_C2H2"/>
    <property type="match status" value="3"/>
</dbReference>
<feature type="compositionally biased region" description="Gly residues" evidence="5">
    <location>
        <begin position="12"/>
        <end position="38"/>
    </location>
</feature>
<feature type="domain" description="CCHC-type" evidence="8">
    <location>
        <begin position="320"/>
        <end position="334"/>
    </location>
</feature>
<feature type="compositionally biased region" description="Polar residues" evidence="5">
    <location>
        <begin position="385"/>
        <end position="395"/>
    </location>
</feature>
<dbReference type="InterPro" id="IPR036875">
    <property type="entry name" value="Znf_CCHC_sf"/>
</dbReference>
<feature type="compositionally biased region" description="Pro residues" evidence="5">
    <location>
        <begin position="397"/>
        <end position="409"/>
    </location>
</feature>
<evidence type="ECO:0000259" key="6">
    <source>
        <dbReference type="PROSITE" id="PS50103"/>
    </source>
</evidence>
<dbReference type="InterPro" id="IPR019496">
    <property type="entry name" value="NUFIP1_cons_dom"/>
</dbReference>
<dbReference type="Gene3D" id="4.10.60.10">
    <property type="entry name" value="Zinc finger, CCHC-type"/>
    <property type="match status" value="2"/>
</dbReference>
<feature type="region of interest" description="Disordered" evidence="5">
    <location>
        <begin position="1197"/>
        <end position="1244"/>
    </location>
</feature>
<feature type="domain" description="C3H1-type" evidence="6">
    <location>
        <begin position="1010"/>
        <end position="1038"/>
    </location>
</feature>
<dbReference type="InterPro" id="IPR001878">
    <property type="entry name" value="Znf_CCHC"/>
</dbReference>
<feature type="compositionally biased region" description="Low complexity" evidence="5">
    <location>
        <begin position="1"/>
        <end position="10"/>
    </location>
</feature>
<feature type="zinc finger region" description="C3H1-type" evidence="4">
    <location>
        <begin position="1010"/>
        <end position="1038"/>
    </location>
</feature>
<accession>A0A976FJY2</accession>
<keyword evidence="3 4" id="KW-0862">Zinc</keyword>
<feature type="domain" description="C2H2-type" evidence="7">
    <location>
        <begin position="847"/>
        <end position="869"/>
    </location>
</feature>
<feature type="zinc finger region" description="C3H1-type" evidence="4">
    <location>
        <begin position="1041"/>
        <end position="1064"/>
    </location>
</feature>
<feature type="compositionally biased region" description="Basic and acidic residues" evidence="5">
    <location>
        <begin position="767"/>
        <end position="777"/>
    </location>
</feature>
<dbReference type="InterPro" id="IPR013087">
    <property type="entry name" value="Znf_C2H2_type"/>
</dbReference>
<name>A0A976FJY2_BRELC</name>
<dbReference type="Pfam" id="PF13696">
    <property type="entry name" value="zf-CCHC_2"/>
    <property type="match status" value="2"/>
</dbReference>
<keyword evidence="10" id="KW-1185">Reference proteome</keyword>
<evidence type="ECO:0000256" key="3">
    <source>
        <dbReference type="ARBA" id="ARBA00022833"/>
    </source>
</evidence>
<dbReference type="PROSITE" id="PS50157">
    <property type="entry name" value="ZINC_FINGER_C2H2_2"/>
    <property type="match status" value="2"/>
</dbReference>
<dbReference type="Pfam" id="PF10453">
    <property type="entry name" value="NUFIP1"/>
    <property type="match status" value="1"/>
</dbReference>
<dbReference type="Gene3D" id="4.10.1000.10">
    <property type="entry name" value="Zinc finger, CCCH-type"/>
    <property type="match status" value="1"/>
</dbReference>
<keyword evidence="1 4" id="KW-0479">Metal-binding</keyword>
<dbReference type="GO" id="GO:0003676">
    <property type="term" value="F:nucleic acid binding"/>
    <property type="evidence" value="ECO:0007669"/>
    <property type="project" value="InterPro"/>
</dbReference>
<protein>
    <submittedName>
        <fullName evidence="9">Uncharacterized protein</fullName>
    </submittedName>
</protein>
<feature type="region of interest" description="Disordered" evidence="5">
    <location>
        <begin position="767"/>
        <end position="842"/>
    </location>
</feature>
<feature type="domain" description="C2H2-type" evidence="7">
    <location>
        <begin position="427"/>
        <end position="449"/>
    </location>
</feature>
<comment type="caution">
    <text evidence="9">The sequence shown here is derived from an EMBL/GenBank/DDBJ whole genome shotgun (WGS) entry which is preliminary data.</text>
</comment>
<evidence type="ECO:0000259" key="8">
    <source>
        <dbReference type="PROSITE" id="PS50158"/>
    </source>
</evidence>
<dbReference type="SUPFAM" id="SSF57756">
    <property type="entry name" value="Retrovirus zinc finger-like domains"/>
    <property type="match status" value="2"/>
</dbReference>
<gene>
    <name evidence="9" type="ORF">CCR75_006015</name>
</gene>
<feature type="domain" description="CCHC-type" evidence="8">
    <location>
        <begin position="740"/>
        <end position="754"/>
    </location>
</feature>
<dbReference type="Pfam" id="PF18044">
    <property type="entry name" value="zf-CCCH_4"/>
    <property type="match status" value="1"/>
</dbReference>
<dbReference type="KEGG" id="blac:94349760"/>
<dbReference type="InterPro" id="IPR025829">
    <property type="entry name" value="Zn_knuckle_CX2CX3GHX4C"/>
</dbReference>
<feature type="domain" description="C3H1-type" evidence="6">
    <location>
        <begin position="1041"/>
        <end position="1064"/>
    </location>
</feature>
<feature type="compositionally biased region" description="Pro residues" evidence="5">
    <location>
        <begin position="817"/>
        <end position="829"/>
    </location>
</feature>
<dbReference type="PROSITE" id="PS00028">
    <property type="entry name" value="ZINC_FINGER_C2H2_1"/>
    <property type="match status" value="2"/>
</dbReference>
<dbReference type="EMBL" id="SHOA02000005">
    <property type="protein sequence ID" value="TDH67766.1"/>
    <property type="molecule type" value="Genomic_DNA"/>
</dbReference>
<dbReference type="InterPro" id="IPR041367">
    <property type="entry name" value="Znf-CCCH_4"/>
</dbReference>
<dbReference type="PROSITE" id="PS50158">
    <property type="entry name" value="ZF_CCHC"/>
    <property type="match status" value="2"/>
</dbReference>
<dbReference type="InterPro" id="IPR000571">
    <property type="entry name" value="Znf_CCCH"/>
</dbReference>
<feature type="compositionally biased region" description="Polar residues" evidence="5">
    <location>
        <begin position="805"/>
        <end position="815"/>
    </location>
</feature>
<evidence type="ECO:0000256" key="1">
    <source>
        <dbReference type="ARBA" id="ARBA00022723"/>
    </source>
</evidence>
<dbReference type="AlphaFoldDB" id="A0A976FJY2"/>
<evidence type="ECO:0000259" key="7">
    <source>
        <dbReference type="PROSITE" id="PS50157"/>
    </source>
</evidence>
<evidence type="ECO:0000313" key="10">
    <source>
        <dbReference type="Proteomes" id="UP000294530"/>
    </source>
</evidence>
<evidence type="ECO:0000313" key="9">
    <source>
        <dbReference type="EMBL" id="TDH67766.1"/>
    </source>
</evidence>
<sequence length="1262" mass="142982">MERGGNFRNNRGGRGGRGFGRGRSTGRGARGGGRGRFGGRVEQSGGFQPQHRHHNHTGPLKGYTPHQLGLPLPQQHYPPQHLLSQEMYQPQYQPPCHQPSLPYQQQSCGDDGRGYTIATPRPSPAQPERYLQPMNKFQHFQQHFQQPQPSTIPQQHMQQFQDKMPEFFNNLQVPLVPSQSPSDYADAVRKRKQAYAPVLSTSDQQHAAYQEISQFSQQPPLPPQDQRSDWSYVQDQSWHQSPAQGQHWIQPLPFQDQQWQHSSQLQIGGSFAYGQQVPISNALPPSHESNQQWDQAKRIHDLRQDVRTEQHRPPPSTYVCHRCNQPGHWKQHCPLLMNKNNRYRSQQEEQYHPHHGLELSLNRTGPSAPPLPGAKPQDPRKIIPSYSTQVSNSCSLPPLPGGLVPPLPPGSQDYDRNDQQQPGQHAWRCEACVKSFVIESQHEAHLKTHVTCTDCDFSASKQQSGGFQPQHRHHNHTGPLKGYTPHQLGLPLAPQQYPPQHLLPQEMYQPQYQPPCHQPSLPYQQQSCGDDGRGYTIATPHPSPAQPERYLQPMSKFQHFQQHFQQPQPSTIPQQHMQQFQDKMPEFFNNLQVPLVPSQSPSDYADAVRKRKQAYAPVLSTSDQQHAAYQEISQFSQKPPLPPQDQRSDWSYVQDQSWHQSPAQGQHWIQPLPFQDQQWQHSSQLQIGGSFAYGQQVPISNALPPSHESNQQWDQAKRIHDLRQDVRTEQHRPPPSTYVCHRCNQPGHWKQHCPLLMDKNNRYRSQQEEQYHPHHGLELSLNRTGPSAPPLPGAKPQDPRKIIPSYSTQVSNSCSLPPLPGGLVPPLPPGSQDYDRNDQQQPGQHAWRCEACVKSFVIESQHEAHLKTHVTCTDCDFSASKRVVTSHHQTAHGQYAGQGLKEIDVEGQKFMVLVGNSAEDIIKWREERRKNWFAMSQQPKPMPTPSAMVAAKRKLSVSSDEDLEEGEIEEDEEAKAQVALKSVAKIDTGVPSIATHESPVDTHEPPVKKLRKTMLCKWFSRGQCRFGETNCKYSHDRSSFACRAMMFKSSCSKGICCPFSHDTAVLVGSRERSLKVSKERDAEQQWRGERKSLLRKLLAKDVRVEQHKMLQIVRYLVANDYLHGEEAEPVLSIKLLGQKEMSLIEASEPIEVVSDESTVMDEASIDAKEGLNGRSEPLVTIVTSNLLLPKVEASPCESQVDSTISDSDKMSNTVKGKEERVKDVASSADAEPVDPEKDRKALPMEEIVDNALDCNQLSDTVY</sequence>
<feature type="compositionally biased region" description="Polar residues" evidence="5">
    <location>
        <begin position="1197"/>
        <end position="1214"/>
    </location>
</feature>
<evidence type="ECO:0000256" key="2">
    <source>
        <dbReference type="ARBA" id="ARBA00022771"/>
    </source>
</evidence>
<dbReference type="RefSeq" id="XP_067817265.1">
    <property type="nucleotide sequence ID" value="XM_067964089.1"/>
</dbReference>
<feature type="region of interest" description="Disordered" evidence="5">
    <location>
        <begin position="91"/>
        <end position="127"/>
    </location>
</feature>
<dbReference type="Proteomes" id="UP000294530">
    <property type="component" value="Unassembled WGS sequence"/>
</dbReference>
<dbReference type="OrthoDB" id="273070at2759"/>
<feature type="region of interest" description="Disordered" evidence="5">
    <location>
        <begin position="357"/>
        <end position="422"/>
    </location>
</feature>
<dbReference type="GO" id="GO:0008270">
    <property type="term" value="F:zinc ion binding"/>
    <property type="evidence" value="ECO:0007669"/>
    <property type="project" value="UniProtKB-KW"/>
</dbReference>
<evidence type="ECO:0000256" key="5">
    <source>
        <dbReference type="SAM" id="MobiDB-lite"/>
    </source>
</evidence>
<reference evidence="9 10" key="1">
    <citation type="journal article" date="2021" name="Genome Biol.">
        <title>AFLAP: assembly-free linkage analysis pipeline using k-mers from genome sequencing data.</title>
        <authorList>
            <person name="Fletcher K."/>
            <person name="Zhang L."/>
            <person name="Gil J."/>
            <person name="Han R."/>
            <person name="Cavanaugh K."/>
            <person name="Michelmore R."/>
        </authorList>
    </citation>
    <scope>NUCLEOTIDE SEQUENCE [LARGE SCALE GENOMIC DNA]</scope>
    <source>
        <strain evidence="9 10">SF5</strain>
    </source>
</reference>